<keyword evidence="2" id="KW-0446">Lipid-binding</keyword>
<reference evidence="3 4" key="1">
    <citation type="submission" date="2018-06" db="EMBL/GenBank/DDBJ databases">
        <title>Genomic Encyclopedia of Type Strains, Phase IV (KMG-IV): sequencing the most valuable type-strain genomes for metagenomic binning, comparative biology and taxonomic classification.</title>
        <authorList>
            <person name="Goeker M."/>
        </authorList>
    </citation>
    <scope>NUCLEOTIDE SEQUENCE [LARGE SCALE GENOMIC DNA]</scope>
    <source>
        <strain evidence="3 4">DSM 5</strain>
    </source>
</reference>
<accession>A0A2W7NCP0</accession>
<dbReference type="GO" id="GO:0008289">
    <property type="term" value="F:lipid binding"/>
    <property type="evidence" value="ECO:0007669"/>
    <property type="project" value="UniProtKB-KW"/>
</dbReference>
<evidence type="ECO:0000313" key="4">
    <source>
        <dbReference type="Proteomes" id="UP000248646"/>
    </source>
</evidence>
<comment type="function">
    <text evidence="1">May bind long-chain fatty acids, such as palmitate, and may play a role in lipid transport or fatty acid metabolism.</text>
</comment>
<evidence type="ECO:0000256" key="2">
    <source>
        <dbReference type="ARBA" id="ARBA00023121"/>
    </source>
</evidence>
<dbReference type="NCBIfam" id="TIGR00762">
    <property type="entry name" value="DegV"/>
    <property type="match status" value="1"/>
</dbReference>
<dbReference type="Pfam" id="PF02645">
    <property type="entry name" value="DegV"/>
    <property type="match status" value="1"/>
</dbReference>
<evidence type="ECO:0000256" key="1">
    <source>
        <dbReference type="ARBA" id="ARBA00003238"/>
    </source>
</evidence>
<comment type="caution">
    <text evidence="3">The sequence shown here is derived from an EMBL/GenBank/DDBJ whole genome shotgun (WGS) entry which is preliminary data.</text>
</comment>
<keyword evidence="4" id="KW-1185">Reference proteome</keyword>
<evidence type="ECO:0000313" key="3">
    <source>
        <dbReference type="EMBL" id="PZX08209.1"/>
    </source>
</evidence>
<protein>
    <submittedName>
        <fullName evidence="3">DegV family protein with EDD domain</fullName>
    </submittedName>
</protein>
<dbReference type="PANTHER" id="PTHR33434:SF3">
    <property type="entry name" value="DEGV DOMAIN-CONTAINING PROTEIN YITS"/>
    <property type="match status" value="1"/>
</dbReference>
<dbReference type="InterPro" id="IPR043168">
    <property type="entry name" value="DegV_C"/>
</dbReference>
<organism evidence="3 4">
    <name type="scientific">Psychrobacillus insolitus</name>
    <dbReference type="NCBI Taxonomy" id="1461"/>
    <lineage>
        <taxon>Bacteria</taxon>
        <taxon>Bacillati</taxon>
        <taxon>Bacillota</taxon>
        <taxon>Bacilli</taxon>
        <taxon>Bacillales</taxon>
        <taxon>Bacillaceae</taxon>
        <taxon>Psychrobacillus</taxon>
    </lineage>
</organism>
<dbReference type="SUPFAM" id="SSF82549">
    <property type="entry name" value="DAK1/DegV-like"/>
    <property type="match status" value="1"/>
</dbReference>
<dbReference type="Gene3D" id="3.40.50.10170">
    <property type="match status" value="1"/>
</dbReference>
<dbReference type="Gene3D" id="3.30.1180.10">
    <property type="match status" value="1"/>
</dbReference>
<dbReference type="Proteomes" id="UP000248646">
    <property type="component" value="Unassembled WGS sequence"/>
</dbReference>
<dbReference type="EMBL" id="QKZI01000001">
    <property type="protein sequence ID" value="PZX08209.1"/>
    <property type="molecule type" value="Genomic_DNA"/>
</dbReference>
<dbReference type="PANTHER" id="PTHR33434">
    <property type="entry name" value="DEGV DOMAIN-CONTAINING PROTEIN DR_1986-RELATED"/>
    <property type="match status" value="1"/>
</dbReference>
<dbReference type="AlphaFoldDB" id="A0A2W7NCP0"/>
<dbReference type="OrthoDB" id="9780660at2"/>
<dbReference type="RefSeq" id="WP_111438798.1">
    <property type="nucleotide sequence ID" value="NZ_QKZI01000001.1"/>
</dbReference>
<dbReference type="InterPro" id="IPR003797">
    <property type="entry name" value="DegV"/>
</dbReference>
<dbReference type="InterPro" id="IPR050270">
    <property type="entry name" value="DegV_domain_contain"/>
</dbReference>
<sequence length="283" mass="31979">MKLIADSACDLPKSFFEENNVQLLPLRVQIEDKEYEDIVGIHPLEVYEAIRQGQQPKTSQVSPEYFLRVFEELAKEGEEGLYIAFSSALSGTYSTAVMMREQLLETYPDLKLTIIDSKCASLGCGLLVKEAVKLRDNREDLAVIEEKIRFNVEHMEHLFTVEDLDYMARGGRVSKASAFLGGLLNIKPILHVENGKLIPIEKIRSHKKVIKRLVDLMEERGDQLDEQIIAINHGDVEEVAIELKQLIEERFHPRAIEIHLIGSTIGAHVGPGTIGIYFLNKLS</sequence>
<dbReference type="PROSITE" id="PS51482">
    <property type="entry name" value="DEGV"/>
    <property type="match status" value="1"/>
</dbReference>
<name>A0A2W7NCP0_9BACI</name>
<gene>
    <name evidence="3" type="ORF">C7437_1011333</name>
</gene>
<proteinExistence type="predicted"/>